<feature type="non-terminal residue" evidence="1">
    <location>
        <position position="1"/>
    </location>
</feature>
<reference evidence="1" key="1">
    <citation type="submission" date="2021-06" db="EMBL/GenBank/DDBJ databases">
        <authorList>
            <person name="Kallberg Y."/>
            <person name="Tangrot J."/>
            <person name="Rosling A."/>
        </authorList>
    </citation>
    <scope>NUCLEOTIDE SEQUENCE</scope>
    <source>
        <strain evidence="1">FL966</strain>
    </source>
</reference>
<dbReference type="AlphaFoldDB" id="A0A9N9IFF2"/>
<protein>
    <submittedName>
        <fullName evidence="1">24569_t:CDS:1</fullName>
    </submittedName>
</protein>
<name>A0A9N9IFF2_9GLOM</name>
<dbReference type="Proteomes" id="UP000789759">
    <property type="component" value="Unassembled WGS sequence"/>
</dbReference>
<comment type="caution">
    <text evidence="1">The sequence shown here is derived from an EMBL/GenBank/DDBJ whole genome shotgun (WGS) entry which is preliminary data.</text>
</comment>
<organism evidence="1 2">
    <name type="scientific">Cetraspora pellucida</name>
    <dbReference type="NCBI Taxonomy" id="1433469"/>
    <lineage>
        <taxon>Eukaryota</taxon>
        <taxon>Fungi</taxon>
        <taxon>Fungi incertae sedis</taxon>
        <taxon>Mucoromycota</taxon>
        <taxon>Glomeromycotina</taxon>
        <taxon>Glomeromycetes</taxon>
        <taxon>Diversisporales</taxon>
        <taxon>Gigasporaceae</taxon>
        <taxon>Cetraspora</taxon>
    </lineage>
</organism>
<dbReference type="OrthoDB" id="2427326at2759"/>
<accession>A0A9N9IFF2</accession>
<sequence length="134" mass="15389">ISESSHQSFDKCYINYEISSCTENDADLALFSSEYMIDKLPIFGNINRASIYKSDALRNKPDTLVVSRYVEVSKSNNFKNEHSALSVIENIGDDISKDDYSENKPKDSSLKEIYSEQIFTSFEVLERCLKRYSL</sequence>
<evidence type="ECO:0000313" key="1">
    <source>
        <dbReference type="EMBL" id="CAG8731406.1"/>
    </source>
</evidence>
<keyword evidence="2" id="KW-1185">Reference proteome</keyword>
<gene>
    <name evidence="1" type="ORF">CPELLU_LOCUS13510</name>
</gene>
<evidence type="ECO:0000313" key="2">
    <source>
        <dbReference type="Proteomes" id="UP000789759"/>
    </source>
</evidence>
<proteinExistence type="predicted"/>
<dbReference type="EMBL" id="CAJVQA010014507">
    <property type="protein sequence ID" value="CAG8731406.1"/>
    <property type="molecule type" value="Genomic_DNA"/>
</dbReference>